<dbReference type="GO" id="GO:0046872">
    <property type="term" value="F:metal ion binding"/>
    <property type="evidence" value="ECO:0007669"/>
    <property type="project" value="UniProtKB-KW"/>
</dbReference>
<evidence type="ECO:0000313" key="6">
    <source>
        <dbReference type="Proteomes" id="UP000887566"/>
    </source>
</evidence>
<name>A0A914XEG4_9BILA</name>
<evidence type="ECO:0000256" key="3">
    <source>
        <dbReference type="ARBA" id="ARBA00022833"/>
    </source>
</evidence>
<keyword evidence="3" id="KW-0862">Zinc</keyword>
<dbReference type="PROSITE" id="PS51792">
    <property type="entry name" value="YIPPEE"/>
    <property type="match status" value="1"/>
</dbReference>
<dbReference type="Proteomes" id="UP000887566">
    <property type="component" value="Unplaced"/>
</dbReference>
<evidence type="ECO:0000313" key="7">
    <source>
        <dbReference type="WBParaSite" id="PSAMB.scaffold7667size7295.g30397.t1"/>
    </source>
</evidence>
<dbReference type="InterPro" id="IPR034751">
    <property type="entry name" value="Yippee"/>
</dbReference>
<feature type="compositionally biased region" description="Pro residues" evidence="4">
    <location>
        <begin position="138"/>
        <end position="149"/>
    </location>
</feature>
<dbReference type="InterPro" id="IPR004910">
    <property type="entry name" value="Yippee/Mis18/Cereblon"/>
</dbReference>
<protein>
    <submittedName>
        <fullName evidence="7">Yippee domain-containing protein</fullName>
    </submittedName>
</protein>
<sequence>MGRLFLEHLGGTRLFSCANCDTFLTNRGELVSTRFTGATGRAFLFDKVVNLEYSEVQDRIMLTGRHMVRDVSCKRCKTKLGWMYEFATDESQKYKEGRVILERALVTESEGFEEHSNDDYSANHPPQQQQQHAHHHQPPLPPPNIPPPAAVMAFGNLQHLQQHQAYLAAFGHGVPPL</sequence>
<comment type="similarity">
    <text evidence="1">Belongs to the yippee family.</text>
</comment>
<evidence type="ECO:0000256" key="4">
    <source>
        <dbReference type="SAM" id="MobiDB-lite"/>
    </source>
</evidence>
<evidence type="ECO:0000259" key="5">
    <source>
        <dbReference type="PROSITE" id="PS51792"/>
    </source>
</evidence>
<organism evidence="6 7">
    <name type="scientific">Plectus sambesii</name>
    <dbReference type="NCBI Taxonomy" id="2011161"/>
    <lineage>
        <taxon>Eukaryota</taxon>
        <taxon>Metazoa</taxon>
        <taxon>Ecdysozoa</taxon>
        <taxon>Nematoda</taxon>
        <taxon>Chromadorea</taxon>
        <taxon>Plectida</taxon>
        <taxon>Plectina</taxon>
        <taxon>Plectoidea</taxon>
        <taxon>Plectidae</taxon>
        <taxon>Plectus</taxon>
    </lineage>
</organism>
<proteinExistence type="inferred from homology"/>
<reference evidence="7" key="1">
    <citation type="submission" date="2022-11" db="UniProtKB">
        <authorList>
            <consortium name="WormBaseParasite"/>
        </authorList>
    </citation>
    <scope>IDENTIFICATION</scope>
</reference>
<keyword evidence="6" id="KW-1185">Reference proteome</keyword>
<dbReference type="Pfam" id="PF03226">
    <property type="entry name" value="Yippee-Mis18"/>
    <property type="match status" value="1"/>
</dbReference>
<feature type="domain" description="Yippee" evidence="5">
    <location>
        <begin position="13"/>
        <end position="110"/>
    </location>
</feature>
<feature type="region of interest" description="Disordered" evidence="4">
    <location>
        <begin position="112"/>
        <end position="150"/>
    </location>
</feature>
<dbReference type="PANTHER" id="PTHR13848">
    <property type="entry name" value="PROTEIN YIPPEE-LIKE CG15309-RELATED"/>
    <property type="match status" value="1"/>
</dbReference>
<dbReference type="WBParaSite" id="PSAMB.scaffold7667size7295.g30397.t1">
    <property type="protein sequence ID" value="PSAMB.scaffold7667size7295.g30397.t1"/>
    <property type="gene ID" value="PSAMB.scaffold7667size7295.g30397"/>
</dbReference>
<evidence type="ECO:0000256" key="2">
    <source>
        <dbReference type="ARBA" id="ARBA00022723"/>
    </source>
</evidence>
<evidence type="ECO:0000256" key="1">
    <source>
        <dbReference type="ARBA" id="ARBA00005613"/>
    </source>
</evidence>
<accession>A0A914XEG4</accession>
<feature type="compositionally biased region" description="Low complexity" evidence="4">
    <location>
        <begin position="122"/>
        <end position="131"/>
    </location>
</feature>
<dbReference type="AlphaFoldDB" id="A0A914XEG4"/>
<dbReference type="InterPro" id="IPR039058">
    <property type="entry name" value="Yippee_fam"/>
</dbReference>
<keyword evidence="2" id="KW-0479">Metal-binding</keyword>